<evidence type="ECO:0000256" key="5">
    <source>
        <dbReference type="ARBA" id="ARBA00022670"/>
    </source>
</evidence>
<evidence type="ECO:0000256" key="6">
    <source>
        <dbReference type="ARBA" id="ARBA00022801"/>
    </source>
</evidence>
<keyword evidence="8" id="KW-0479">Metal-binding</keyword>
<feature type="active site" evidence="8">
    <location>
        <position position="312"/>
    </location>
</feature>
<keyword evidence="8" id="KW-0464">Manganese</keyword>
<keyword evidence="4 8" id="KW-0031">Aminopeptidase</keyword>
<dbReference type="EC" id="3.4.11.10" evidence="8"/>
<dbReference type="OrthoDB" id="9809354at2"/>
<dbReference type="GO" id="GO:0005737">
    <property type="term" value="C:cytoplasm"/>
    <property type="evidence" value="ECO:0007669"/>
    <property type="project" value="UniProtKB-SubCell"/>
</dbReference>
<comment type="catalytic activity">
    <reaction evidence="2 8">
        <text>Release of an N-terminal amino acid, preferentially leucine, but not glutamic or aspartic acids.</text>
        <dbReference type="EC" id="3.4.11.10"/>
    </reaction>
</comment>
<dbReference type="RefSeq" id="WP_068109319.1">
    <property type="nucleotide sequence ID" value="NZ_CP015079.1"/>
</dbReference>
<feature type="region of interest" description="Disordered" evidence="9">
    <location>
        <begin position="41"/>
        <end position="69"/>
    </location>
</feature>
<keyword evidence="5 8" id="KW-0645">Protease</keyword>
<protein>
    <recommendedName>
        <fullName evidence="8">Probable cytosol aminopeptidase</fullName>
        <ecNumber evidence="8">3.4.11.1</ecNumber>
    </recommendedName>
    <alternativeName>
        <fullName evidence="8">Leucine aminopeptidase</fullName>
        <shortName evidence="8">LAP</shortName>
        <ecNumber evidence="8">3.4.11.10</ecNumber>
    </alternativeName>
    <alternativeName>
        <fullName evidence="8">Leucyl aminopeptidase</fullName>
    </alternativeName>
</protein>
<dbReference type="InterPro" id="IPR008283">
    <property type="entry name" value="Peptidase_M17_N"/>
</dbReference>
<dbReference type="InterPro" id="IPR011356">
    <property type="entry name" value="Leucine_aapep/pepB"/>
</dbReference>
<dbReference type="PROSITE" id="PS00631">
    <property type="entry name" value="CYTOSOL_AP"/>
    <property type="match status" value="1"/>
</dbReference>
<evidence type="ECO:0000256" key="4">
    <source>
        <dbReference type="ARBA" id="ARBA00022438"/>
    </source>
</evidence>
<evidence type="ECO:0000256" key="3">
    <source>
        <dbReference type="ARBA" id="ARBA00009528"/>
    </source>
</evidence>
<evidence type="ECO:0000256" key="8">
    <source>
        <dbReference type="HAMAP-Rule" id="MF_00181"/>
    </source>
</evidence>
<comment type="catalytic activity">
    <reaction evidence="1 8">
        <text>Release of an N-terminal amino acid, Xaa-|-Yaa-, in which Xaa is preferably Leu, but may be other amino acids including Pro although not Arg or Lys, and Yaa may be Pro. Amino acid amides and methyl esters are also readily hydrolyzed, but rates on arylamides are exceedingly low.</text>
        <dbReference type="EC" id="3.4.11.1"/>
    </reaction>
</comment>
<reference evidence="11 12" key="1">
    <citation type="submission" date="2016-03" db="EMBL/GenBank/DDBJ databases">
        <title>Complete genome sequence of a soil Actinobacterium, Nocardioides dokdonensis FR1436.</title>
        <authorList>
            <person name="Kwon S.-K."/>
            <person name="Kim K."/>
            <person name="Kim J.F."/>
        </authorList>
    </citation>
    <scope>NUCLEOTIDE SEQUENCE [LARGE SCALE GENOMIC DNA]</scope>
    <source>
        <strain evidence="11 12">FR1436</strain>
    </source>
</reference>
<dbReference type="PRINTS" id="PR00481">
    <property type="entry name" value="LAMNOPPTDASE"/>
</dbReference>
<name>A0A1A9GKJ3_9ACTN</name>
<dbReference type="PATRIC" id="fig|1300347.3.peg.2176"/>
<comment type="cofactor">
    <cofactor evidence="8">
        <name>Mn(2+)</name>
        <dbReference type="ChEBI" id="CHEBI:29035"/>
    </cofactor>
    <text evidence="8">Binds 2 manganese ions per subunit.</text>
</comment>
<proteinExistence type="inferred from homology"/>
<feature type="binding site" evidence="8">
    <location>
        <position position="384"/>
    </location>
    <ligand>
        <name>Mn(2+)</name>
        <dbReference type="ChEBI" id="CHEBI:29035"/>
        <label>2</label>
    </ligand>
</feature>
<dbReference type="CDD" id="cd00433">
    <property type="entry name" value="Peptidase_M17"/>
    <property type="match status" value="1"/>
</dbReference>
<evidence type="ECO:0000256" key="7">
    <source>
        <dbReference type="ARBA" id="ARBA00049972"/>
    </source>
</evidence>
<dbReference type="EC" id="3.4.11.1" evidence="8"/>
<dbReference type="InterPro" id="IPR000819">
    <property type="entry name" value="Peptidase_M17_C"/>
</dbReference>
<dbReference type="InterPro" id="IPR023042">
    <property type="entry name" value="Peptidase_M17_leu_NH2_pept"/>
</dbReference>
<feature type="binding site" evidence="8">
    <location>
        <position position="384"/>
    </location>
    <ligand>
        <name>Mn(2+)</name>
        <dbReference type="ChEBI" id="CHEBI:29035"/>
        <label>1</label>
    </ligand>
</feature>
<dbReference type="PANTHER" id="PTHR11963:SF23">
    <property type="entry name" value="CYTOSOL AMINOPEPTIDASE"/>
    <property type="match status" value="1"/>
</dbReference>
<feature type="binding site" evidence="8">
    <location>
        <position position="382"/>
    </location>
    <ligand>
        <name>Mn(2+)</name>
        <dbReference type="ChEBI" id="CHEBI:29035"/>
        <label>1</label>
    </ligand>
</feature>
<dbReference type="HAMAP" id="MF_00181">
    <property type="entry name" value="Cytosol_peptidase_M17"/>
    <property type="match status" value="1"/>
</dbReference>
<sequence length="543" mass="55198">MPAPTADHLPPQVAPPEVALSDLGPYAVLGVDVVAVPVLPAESPQDGAGDSNRAGSDEPRTGPVLGPGAAELSDGLGLDLLAVLDLEEATGAVGEVIRVPVPLGGPENAQLRWVLLVGVGQQRPVDLRRAGAALARAVRNREAVATSVPAAAGPAGMTAGLEAFVVGLVLGSFGFSWSSRDPEQPPVRRAVLAGVGDTAEHRQVLARALAIAGAGWQARLLATVPSNLKNPAWLAQQAVETAGRAGLDVEIWDEHRLADEGFGGVLGVGQASASPPRLIRLDYTPPGASKKTPTVVLVGKGITFDTGGLSIKPAEGMATMKRDMTGGAVVIATMAALGAVGCPVRVVGLVPAAENAVSGSAMRPGDVVRHYGGRTSEVTNTDAEGRLVMADALAYGVARLQPAAIVDVATLTGAMKVALGLRTGGYFADDEALAAHLAAAAEDSGETLWRMPLADVYEERIASEVADADNAGGGPGAITAALFLRHFTGDVPWAHLDIASVGDSPVDVHEYSTGPTGFGARALLSWLGSADPLAGVGEGQQRP</sequence>
<dbReference type="Gene3D" id="3.40.630.10">
    <property type="entry name" value="Zn peptidases"/>
    <property type="match status" value="1"/>
</dbReference>
<evidence type="ECO:0000256" key="1">
    <source>
        <dbReference type="ARBA" id="ARBA00000135"/>
    </source>
</evidence>
<keyword evidence="12" id="KW-1185">Reference proteome</keyword>
<dbReference type="InterPro" id="IPR043472">
    <property type="entry name" value="Macro_dom-like"/>
</dbReference>
<dbReference type="KEGG" id="ndk:I601_2181"/>
<feature type="binding site" evidence="8">
    <location>
        <position position="305"/>
    </location>
    <ligand>
        <name>Mn(2+)</name>
        <dbReference type="ChEBI" id="CHEBI:29035"/>
        <label>1</label>
    </ligand>
</feature>
<evidence type="ECO:0000313" key="11">
    <source>
        <dbReference type="EMBL" id="ANH38606.1"/>
    </source>
</evidence>
<dbReference type="PANTHER" id="PTHR11963">
    <property type="entry name" value="LEUCINE AMINOPEPTIDASE-RELATED"/>
    <property type="match status" value="1"/>
</dbReference>
<organism evidence="11 12">
    <name type="scientific">Nocardioides dokdonensis FR1436</name>
    <dbReference type="NCBI Taxonomy" id="1300347"/>
    <lineage>
        <taxon>Bacteria</taxon>
        <taxon>Bacillati</taxon>
        <taxon>Actinomycetota</taxon>
        <taxon>Actinomycetes</taxon>
        <taxon>Propionibacteriales</taxon>
        <taxon>Nocardioidaceae</taxon>
        <taxon>Nocardioides</taxon>
    </lineage>
</organism>
<feature type="binding site" evidence="8">
    <location>
        <position position="300"/>
    </location>
    <ligand>
        <name>Mn(2+)</name>
        <dbReference type="ChEBI" id="CHEBI:29035"/>
        <label>2</label>
    </ligand>
</feature>
<comment type="subcellular location">
    <subcellularLocation>
        <location evidence="8">Cytoplasm</location>
    </subcellularLocation>
</comment>
<evidence type="ECO:0000256" key="2">
    <source>
        <dbReference type="ARBA" id="ARBA00000967"/>
    </source>
</evidence>
<evidence type="ECO:0000313" key="12">
    <source>
        <dbReference type="Proteomes" id="UP000077868"/>
    </source>
</evidence>
<dbReference type="EMBL" id="CP015079">
    <property type="protein sequence ID" value="ANH38606.1"/>
    <property type="molecule type" value="Genomic_DNA"/>
</dbReference>
<dbReference type="STRING" id="1300347.I601_2181"/>
<dbReference type="SUPFAM" id="SSF53187">
    <property type="entry name" value="Zn-dependent exopeptidases"/>
    <property type="match status" value="1"/>
</dbReference>
<dbReference type="Pfam" id="PF02789">
    <property type="entry name" value="Peptidase_M17_N"/>
    <property type="match status" value="1"/>
</dbReference>
<dbReference type="Gene3D" id="3.40.220.10">
    <property type="entry name" value="Leucine Aminopeptidase, subunit E, domain 1"/>
    <property type="match status" value="1"/>
</dbReference>
<feature type="active site" evidence="8">
    <location>
        <position position="386"/>
    </location>
</feature>
<evidence type="ECO:0000256" key="9">
    <source>
        <dbReference type="SAM" id="MobiDB-lite"/>
    </source>
</evidence>
<dbReference type="AlphaFoldDB" id="A0A1A9GKJ3"/>
<accession>A0A1A9GKJ3</accession>
<gene>
    <name evidence="11" type="primary">pepA_1</name>
    <name evidence="8" type="synonym">pepA</name>
    <name evidence="11" type="ORF">I601_2181</name>
</gene>
<dbReference type="GO" id="GO:0006508">
    <property type="term" value="P:proteolysis"/>
    <property type="evidence" value="ECO:0007669"/>
    <property type="project" value="UniProtKB-KW"/>
</dbReference>
<dbReference type="Proteomes" id="UP000077868">
    <property type="component" value="Chromosome"/>
</dbReference>
<dbReference type="GO" id="GO:0070006">
    <property type="term" value="F:metalloaminopeptidase activity"/>
    <property type="evidence" value="ECO:0007669"/>
    <property type="project" value="InterPro"/>
</dbReference>
<evidence type="ECO:0000259" key="10">
    <source>
        <dbReference type="PROSITE" id="PS00631"/>
    </source>
</evidence>
<keyword evidence="6 8" id="KW-0378">Hydrolase</keyword>
<keyword evidence="8" id="KW-0963">Cytoplasm</keyword>
<feature type="domain" description="Cytosol aminopeptidase" evidence="10">
    <location>
        <begin position="380"/>
        <end position="387"/>
    </location>
</feature>
<dbReference type="Pfam" id="PF00883">
    <property type="entry name" value="Peptidase_M17"/>
    <property type="match status" value="1"/>
</dbReference>
<feature type="binding site" evidence="8">
    <location>
        <position position="305"/>
    </location>
    <ligand>
        <name>Mn(2+)</name>
        <dbReference type="ChEBI" id="CHEBI:29035"/>
        <label>2</label>
    </ligand>
</feature>
<dbReference type="GO" id="GO:0030145">
    <property type="term" value="F:manganese ion binding"/>
    <property type="evidence" value="ECO:0007669"/>
    <property type="project" value="UniProtKB-UniRule"/>
</dbReference>
<comment type="function">
    <text evidence="7 8">Presumably involved in the processing and regular turnover of intracellular proteins. Catalyzes the removal of unsubstituted N-terminal amino acids from various peptides.</text>
</comment>
<feature type="binding site" evidence="8">
    <location>
        <position position="323"/>
    </location>
    <ligand>
        <name>Mn(2+)</name>
        <dbReference type="ChEBI" id="CHEBI:29035"/>
        <label>2</label>
    </ligand>
</feature>
<comment type="similarity">
    <text evidence="3 8">Belongs to the peptidase M17 family.</text>
</comment>
<dbReference type="SUPFAM" id="SSF52949">
    <property type="entry name" value="Macro domain-like"/>
    <property type="match status" value="1"/>
</dbReference>